<protein>
    <submittedName>
        <fullName evidence="1">Uncharacterized protein</fullName>
    </submittedName>
</protein>
<gene>
    <name evidence="1" type="ORF">METZ01_LOCUS65940</name>
</gene>
<sequence length="26" mass="2679">MAELVDAPDSKSGGVKPVRVRVSLPA</sequence>
<proteinExistence type="predicted"/>
<dbReference type="EMBL" id="UINC01004268">
    <property type="protein sequence ID" value="SVA13086.1"/>
    <property type="molecule type" value="Genomic_DNA"/>
</dbReference>
<dbReference type="AntiFam" id="ANF00015">
    <property type="entry name" value="tRNA translation"/>
</dbReference>
<organism evidence="1">
    <name type="scientific">marine metagenome</name>
    <dbReference type="NCBI Taxonomy" id="408172"/>
    <lineage>
        <taxon>unclassified sequences</taxon>
        <taxon>metagenomes</taxon>
        <taxon>ecological metagenomes</taxon>
    </lineage>
</organism>
<dbReference type="AlphaFoldDB" id="A0A381TA75"/>
<evidence type="ECO:0000313" key="1">
    <source>
        <dbReference type="EMBL" id="SVA13086.1"/>
    </source>
</evidence>
<accession>A0A381TA75</accession>
<reference evidence="1" key="1">
    <citation type="submission" date="2018-05" db="EMBL/GenBank/DDBJ databases">
        <authorList>
            <person name="Lanie J.A."/>
            <person name="Ng W.-L."/>
            <person name="Kazmierczak K.M."/>
            <person name="Andrzejewski T.M."/>
            <person name="Davidsen T.M."/>
            <person name="Wayne K.J."/>
            <person name="Tettelin H."/>
            <person name="Glass J.I."/>
            <person name="Rusch D."/>
            <person name="Podicherti R."/>
            <person name="Tsui H.-C.T."/>
            <person name="Winkler M.E."/>
        </authorList>
    </citation>
    <scope>NUCLEOTIDE SEQUENCE</scope>
</reference>
<feature type="non-terminal residue" evidence="1">
    <location>
        <position position="26"/>
    </location>
</feature>
<name>A0A381TA75_9ZZZZ</name>